<evidence type="ECO:0000313" key="1">
    <source>
        <dbReference type="EMBL" id="EJK60965.1"/>
    </source>
</evidence>
<organism evidence="1 2">
    <name type="scientific">Thalassiosira oceanica</name>
    <name type="common">Marine diatom</name>
    <dbReference type="NCBI Taxonomy" id="159749"/>
    <lineage>
        <taxon>Eukaryota</taxon>
        <taxon>Sar</taxon>
        <taxon>Stramenopiles</taxon>
        <taxon>Ochrophyta</taxon>
        <taxon>Bacillariophyta</taxon>
        <taxon>Coscinodiscophyceae</taxon>
        <taxon>Thalassiosirophycidae</taxon>
        <taxon>Thalassiosirales</taxon>
        <taxon>Thalassiosiraceae</taxon>
        <taxon>Thalassiosira</taxon>
    </lineage>
</organism>
<proteinExistence type="predicted"/>
<dbReference type="Proteomes" id="UP000266841">
    <property type="component" value="Unassembled WGS sequence"/>
</dbReference>
<reference evidence="1 2" key="1">
    <citation type="journal article" date="2012" name="Genome Biol.">
        <title>Genome and low-iron response of an oceanic diatom adapted to chronic iron limitation.</title>
        <authorList>
            <person name="Lommer M."/>
            <person name="Specht M."/>
            <person name="Roy A.S."/>
            <person name="Kraemer L."/>
            <person name="Andreson R."/>
            <person name="Gutowska M.A."/>
            <person name="Wolf J."/>
            <person name="Bergner S.V."/>
            <person name="Schilhabel M.B."/>
            <person name="Klostermeier U.C."/>
            <person name="Beiko R.G."/>
            <person name="Rosenstiel P."/>
            <person name="Hippler M."/>
            <person name="Laroche J."/>
        </authorList>
    </citation>
    <scope>NUCLEOTIDE SEQUENCE [LARGE SCALE GENOMIC DNA]</scope>
    <source>
        <strain evidence="1 2">CCMP1005</strain>
    </source>
</reference>
<accession>K0S6Q0</accession>
<comment type="caution">
    <text evidence="1">The sequence shown here is derived from an EMBL/GenBank/DDBJ whole genome shotgun (WGS) entry which is preliminary data.</text>
</comment>
<sequence>MGDAADRNLLGGTYLGLGGIWAYGCRRHGLPAVSAQKSIQSAAEGHTVELLVNIIADVQAGDHELVCLYINVSLRTRIPVLVRLLPPTS</sequence>
<name>K0S6Q0_THAOC</name>
<dbReference type="PROSITE" id="PS51257">
    <property type="entry name" value="PROKAR_LIPOPROTEIN"/>
    <property type="match status" value="1"/>
</dbReference>
<evidence type="ECO:0000313" key="2">
    <source>
        <dbReference type="Proteomes" id="UP000266841"/>
    </source>
</evidence>
<protein>
    <submittedName>
        <fullName evidence="1">Uncharacterized protein</fullName>
    </submittedName>
</protein>
<gene>
    <name evidence="1" type="ORF">THAOC_18616</name>
</gene>
<dbReference type="EMBL" id="AGNL01020539">
    <property type="protein sequence ID" value="EJK60965.1"/>
    <property type="molecule type" value="Genomic_DNA"/>
</dbReference>
<dbReference type="AlphaFoldDB" id="K0S6Q0"/>
<keyword evidence="2" id="KW-1185">Reference proteome</keyword>